<evidence type="ECO:0000259" key="1">
    <source>
        <dbReference type="PROSITE" id="PS51272"/>
    </source>
</evidence>
<accession>A0ABX3ERN9</accession>
<dbReference type="InterPro" id="IPR001119">
    <property type="entry name" value="SLH_dom"/>
</dbReference>
<gene>
    <name evidence="2" type="ORF">A3844_06045</name>
</gene>
<dbReference type="RefSeq" id="WP_074083692.1">
    <property type="nucleotide sequence ID" value="NZ_LVWI01000014.1"/>
</dbReference>
<name>A0ABX3ERN9_9BACL</name>
<dbReference type="EMBL" id="LVWI01000014">
    <property type="protein sequence ID" value="OKP89540.1"/>
    <property type="molecule type" value="Genomic_DNA"/>
</dbReference>
<reference evidence="2 3" key="1">
    <citation type="submission" date="2016-03" db="EMBL/GenBank/DDBJ databases">
        <authorList>
            <person name="Sant'Anna F.H."/>
            <person name="Ambrosini A."/>
            <person name="Souza R."/>
            <person name="Bach E."/>
            <person name="Fernandes G."/>
            <person name="Balsanelli E."/>
            <person name="Baura V.A."/>
            <person name="Souza E.M."/>
            <person name="Passaglia L."/>
        </authorList>
    </citation>
    <scope>NUCLEOTIDE SEQUENCE [LARGE SCALE GENOMIC DNA]</scope>
    <source>
        <strain evidence="2 3">P26E</strain>
    </source>
</reference>
<organism evidence="2 3">
    <name type="scientific">Paenibacillus helianthi</name>
    <dbReference type="NCBI Taxonomy" id="1349432"/>
    <lineage>
        <taxon>Bacteria</taxon>
        <taxon>Bacillati</taxon>
        <taxon>Bacillota</taxon>
        <taxon>Bacilli</taxon>
        <taxon>Bacillales</taxon>
        <taxon>Paenibacillaceae</taxon>
        <taxon>Paenibacillus</taxon>
    </lineage>
</organism>
<proteinExistence type="predicted"/>
<evidence type="ECO:0000313" key="3">
    <source>
        <dbReference type="Proteomes" id="UP000186058"/>
    </source>
</evidence>
<feature type="domain" description="SLH" evidence="1">
    <location>
        <begin position="146"/>
        <end position="213"/>
    </location>
</feature>
<comment type="caution">
    <text evidence="2">The sequence shown here is derived from an EMBL/GenBank/DDBJ whole genome shotgun (WGS) entry which is preliminary data.</text>
</comment>
<sequence>MPAQYPFGTANDRYKKRLFVESGLNFTEVDAKIVEPYAPPSPQLSLKEIKIINAPSHFHQMGISSYKVQLSLLFKDKEAYNNYLTYCGWTHKFYDERGVLYLGSLESINPSPVWLNNGLDSNQDRNRGYKCVIELVLIKKDGYDKKHRFEYQDTEGHWAETDIEEMADAGLVTVVQADGTPVLYFRPNGYITRAEFVSFLNRTRRFVERMLRE</sequence>
<dbReference type="Proteomes" id="UP000186058">
    <property type="component" value="Unassembled WGS sequence"/>
</dbReference>
<dbReference type="Pfam" id="PF00395">
    <property type="entry name" value="SLH"/>
    <property type="match status" value="1"/>
</dbReference>
<protein>
    <submittedName>
        <fullName evidence="2">S-layer protein</fullName>
    </submittedName>
</protein>
<keyword evidence="3" id="KW-1185">Reference proteome</keyword>
<dbReference type="PROSITE" id="PS51272">
    <property type="entry name" value="SLH"/>
    <property type="match status" value="1"/>
</dbReference>
<evidence type="ECO:0000313" key="2">
    <source>
        <dbReference type="EMBL" id="OKP89540.1"/>
    </source>
</evidence>